<dbReference type="EMBL" id="BAABFB010000020">
    <property type="protein sequence ID" value="GAA4473722.1"/>
    <property type="molecule type" value="Genomic_DNA"/>
</dbReference>
<name>A0ABP8NVE3_9NOCA</name>
<comment type="caution">
    <text evidence="1">The sequence shown here is derived from an EMBL/GenBank/DDBJ whole genome shotgun (WGS) entry which is preliminary data.</text>
</comment>
<organism evidence="1 2">
    <name type="scientific">Rhodococcus olei</name>
    <dbReference type="NCBI Taxonomy" id="2161675"/>
    <lineage>
        <taxon>Bacteria</taxon>
        <taxon>Bacillati</taxon>
        <taxon>Actinomycetota</taxon>
        <taxon>Actinomycetes</taxon>
        <taxon>Mycobacteriales</taxon>
        <taxon>Nocardiaceae</taxon>
        <taxon>Rhodococcus</taxon>
    </lineage>
</organism>
<gene>
    <name evidence="1" type="ORF">GCM10023094_07920</name>
</gene>
<reference evidence="2" key="1">
    <citation type="journal article" date="2019" name="Int. J. Syst. Evol. Microbiol.">
        <title>The Global Catalogue of Microorganisms (GCM) 10K type strain sequencing project: providing services to taxonomists for standard genome sequencing and annotation.</title>
        <authorList>
            <consortium name="The Broad Institute Genomics Platform"/>
            <consortium name="The Broad Institute Genome Sequencing Center for Infectious Disease"/>
            <person name="Wu L."/>
            <person name="Ma J."/>
        </authorList>
    </citation>
    <scope>NUCLEOTIDE SEQUENCE [LARGE SCALE GENOMIC DNA]</scope>
    <source>
        <strain evidence="2">JCM 32206</strain>
    </source>
</reference>
<evidence type="ECO:0000313" key="2">
    <source>
        <dbReference type="Proteomes" id="UP001501183"/>
    </source>
</evidence>
<keyword evidence="2" id="KW-1185">Reference proteome</keyword>
<accession>A0ABP8NVE3</accession>
<sequence>MVELLIARNPDLGSRLPFLARSQIPLRQVGGRGAVGVMWVGYVRFSGVDQNTVRQPEQIAVGRTFTDTVPCIRFR</sequence>
<protein>
    <submittedName>
        <fullName evidence="1">Uncharacterized protein</fullName>
    </submittedName>
</protein>
<evidence type="ECO:0000313" key="1">
    <source>
        <dbReference type="EMBL" id="GAA4473722.1"/>
    </source>
</evidence>
<dbReference type="Proteomes" id="UP001501183">
    <property type="component" value="Unassembled WGS sequence"/>
</dbReference>
<proteinExistence type="predicted"/>